<comment type="caution">
    <text evidence="5">The sequence shown here is derived from an EMBL/GenBank/DDBJ whole genome shotgun (WGS) entry which is preliminary data.</text>
</comment>
<keyword evidence="6" id="KW-1185">Reference proteome</keyword>
<keyword evidence="2 3" id="KW-0040">ANK repeat</keyword>
<evidence type="ECO:0000313" key="6">
    <source>
        <dbReference type="Proteomes" id="UP001150062"/>
    </source>
</evidence>
<dbReference type="InterPro" id="IPR002110">
    <property type="entry name" value="Ankyrin_rpt"/>
</dbReference>
<accession>A0ABQ8ZDE9</accession>
<evidence type="ECO:0000256" key="3">
    <source>
        <dbReference type="PROSITE-ProRule" id="PRU00023"/>
    </source>
</evidence>
<dbReference type="Gene3D" id="1.25.40.20">
    <property type="entry name" value="Ankyrin repeat-containing domain"/>
    <property type="match status" value="3"/>
</dbReference>
<evidence type="ECO:0000256" key="4">
    <source>
        <dbReference type="SAM" id="MobiDB-lite"/>
    </source>
</evidence>
<keyword evidence="1" id="KW-0677">Repeat</keyword>
<reference evidence="5" key="1">
    <citation type="submission" date="2022-08" db="EMBL/GenBank/DDBJ databases">
        <title>Novel sulfate-reducing endosymbionts in the free-living metamonad Anaeramoeba.</title>
        <authorList>
            <person name="Jerlstrom-Hultqvist J."/>
            <person name="Cepicka I."/>
            <person name="Gallot-Lavallee L."/>
            <person name="Salas-Leiva D."/>
            <person name="Curtis B.A."/>
            <person name="Zahonova K."/>
            <person name="Pipaliya S."/>
            <person name="Dacks J."/>
            <person name="Roger A.J."/>
        </authorList>
    </citation>
    <scope>NUCLEOTIDE SEQUENCE</scope>
    <source>
        <strain evidence="5">Schooner1</strain>
    </source>
</reference>
<name>A0ABQ8ZDE9_9EUKA</name>
<dbReference type="Pfam" id="PF12796">
    <property type="entry name" value="Ank_2"/>
    <property type="match status" value="1"/>
</dbReference>
<evidence type="ECO:0000256" key="2">
    <source>
        <dbReference type="ARBA" id="ARBA00023043"/>
    </source>
</evidence>
<dbReference type="PANTHER" id="PTHR24123">
    <property type="entry name" value="ANKYRIN REPEAT-CONTAINING"/>
    <property type="match status" value="1"/>
</dbReference>
<feature type="repeat" description="ANK" evidence="3">
    <location>
        <begin position="364"/>
        <end position="397"/>
    </location>
</feature>
<dbReference type="PROSITE" id="PS50088">
    <property type="entry name" value="ANK_REPEAT"/>
    <property type="match status" value="1"/>
</dbReference>
<gene>
    <name evidence="5" type="ORF">M0813_11978</name>
</gene>
<dbReference type="Proteomes" id="UP001150062">
    <property type="component" value="Unassembled WGS sequence"/>
</dbReference>
<dbReference type="SUPFAM" id="SSF48403">
    <property type="entry name" value="Ankyrin repeat"/>
    <property type="match status" value="2"/>
</dbReference>
<feature type="compositionally biased region" description="Acidic residues" evidence="4">
    <location>
        <begin position="597"/>
        <end position="618"/>
    </location>
</feature>
<dbReference type="InterPro" id="IPR036770">
    <property type="entry name" value="Ankyrin_rpt-contain_sf"/>
</dbReference>
<dbReference type="SMART" id="SM00248">
    <property type="entry name" value="ANK"/>
    <property type="match status" value="12"/>
</dbReference>
<feature type="region of interest" description="Disordered" evidence="4">
    <location>
        <begin position="597"/>
        <end position="624"/>
    </location>
</feature>
<dbReference type="EMBL" id="JAOAOG010000016">
    <property type="protein sequence ID" value="KAJ6254928.1"/>
    <property type="molecule type" value="Genomic_DNA"/>
</dbReference>
<evidence type="ECO:0000313" key="5">
    <source>
        <dbReference type="EMBL" id="KAJ6254928.1"/>
    </source>
</evidence>
<proteinExistence type="predicted"/>
<dbReference type="InterPro" id="IPR051165">
    <property type="entry name" value="Multifunctional_ANK_Repeat"/>
</dbReference>
<sequence>MDLFFFDLQRFTIKEEQVALSPTAETLLKTFNQTNINHHDDLANTCLHLLCMGYHCSYENVSILLSFLPDLSIWNSRGMTVLDTLCSRAEIEEKILELLLVSGCNPMEEGGQSALIHLLGNRERKNECELIVLLVEHGADPNFETRNKLTPLLCALSRQSSSVAVVKKLIEVGSSTTQAINIFRSNKMLPIHYLCSGMKKNFQIIENNLLTIQVLELLNPNKESVGKGKKKKNEDDQTENQTVLQRNTINNCLTQLNKDTILHCYLQNPKPNVAVLKYLYKLGLDPNLRNNKGRNCLHTLCNSKHIDNLEATVLLFLCQKIRTIDAKDTSKSTPLMLLVQSTSRFDLFEILIKYKADIFVRSPNGENLLHLCMKGKANLKIIEYLIDNGTDISQTDSFGNTALMLAKKLDFKLLEYFVNKGAIFSKSTTNCNLVTLVIDLLSIETHLKDSNIIKKFFNSGLDWNKLDKDGRNYLNSVCSRKPNPSIIKILLESNSDPNNLDSDFCSPLINLITNPNITLDPESLRLLIMYGADLQLTDGNDWSPVHYICWSYPTLEHFKILALGNFDFNLQDFSGWSPLYIISHSLVDKIKKYENNLTEEDSSSDDNSDDDDDDDYESNEISLW</sequence>
<evidence type="ECO:0000256" key="1">
    <source>
        <dbReference type="ARBA" id="ARBA00022737"/>
    </source>
</evidence>
<protein>
    <submittedName>
        <fullName evidence="5">Ankyrin repeat-containing protein</fullName>
    </submittedName>
</protein>
<organism evidence="5 6">
    <name type="scientific">Anaeramoeba flamelloides</name>
    <dbReference type="NCBI Taxonomy" id="1746091"/>
    <lineage>
        <taxon>Eukaryota</taxon>
        <taxon>Metamonada</taxon>
        <taxon>Anaeramoebidae</taxon>
        <taxon>Anaeramoeba</taxon>
    </lineage>
</organism>